<keyword evidence="2" id="KW-1185">Reference proteome</keyword>
<dbReference type="AlphaFoldDB" id="A0A8K0CC89"/>
<dbReference type="Proteomes" id="UP000801492">
    <property type="component" value="Unassembled WGS sequence"/>
</dbReference>
<dbReference type="OrthoDB" id="10025891at2759"/>
<organism evidence="1 2">
    <name type="scientific">Ignelater luminosus</name>
    <name type="common">Cucubano</name>
    <name type="synonym">Pyrophorus luminosus</name>
    <dbReference type="NCBI Taxonomy" id="2038154"/>
    <lineage>
        <taxon>Eukaryota</taxon>
        <taxon>Metazoa</taxon>
        <taxon>Ecdysozoa</taxon>
        <taxon>Arthropoda</taxon>
        <taxon>Hexapoda</taxon>
        <taxon>Insecta</taxon>
        <taxon>Pterygota</taxon>
        <taxon>Neoptera</taxon>
        <taxon>Endopterygota</taxon>
        <taxon>Coleoptera</taxon>
        <taxon>Polyphaga</taxon>
        <taxon>Elateriformia</taxon>
        <taxon>Elateroidea</taxon>
        <taxon>Elateridae</taxon>
        <taxon>Agrypninae</taxon>
        <taxon>Pyrophorini</taxon>
        <taxon>Ignelater</taxon>
    </lineage>
</organism>
<evidence type="ECO:0000313" key="1">
    <source>
        <dbReference type="EMBL" id="KAF2882626.1"/>
    </source>
</evidence>
<reference evidence="1" key="1">
    <citation type="submission" date="2019-08" db="EMBL/GenBank/DDBJ databases">
        <title>The genome of the North American firefly Photinus pyralis.</title>
        <authorList>
            <consortium name="Photinus pyralis genome working group"/>
            <person name="Fallon T.R."/>
            <person name="Sander Lower S.E."/>
            <person name="Weng J.-K."/>
        </authorList>
    </citation>
    <scope>NUCLEOTIDE SEQUENCE</scope>
    <source>
        <strain evidence="1">TRF0915ILg1</strain>
        <tissue evidence="1">Whole body</tissue>
    </source>
</reference>
<proteinExistence type="predicted"/>
<accession>A0A8K0CC89</accession>
<sequence length="199" mass="23131">MMNYLKHEELWCCVDGYPSGDTTSVDKKARSQFARFIRNKHSDGNLIFWPAMVTAHYVANVIAAYEDLKTREKEVPQLRPIEHFWQNLKTEVYSSRWEASSHRRLKQNFCPHLTSDPVKGKLLQDSKWVKDSRDIVIARDVIVLEEFSKDSSCSSKNIENCSEVITTVESAEGFEDVSNKNLNRLWCKRGKMKEDIRAK</sequence>
<comment type="caution">
    <text evidence="1">The sequence shown here is derived from an EMBL/GenBank/DDBJ whole genome shotgun (WGS) entry which is preliminary data.</text>
</comment>
<dbReference type="EMBL" id="VTPC01090600">
    <property type="protein sequence ID" value="KAF2882626.1"/>
    <property type="molecule type" value="Genomic_DNA"/>
</dbReference>
<protein>
    <submittedName>
        <fullName evidence="1">Uncharacterized protein</fullName>
    </submittedName>
</protein>
<name>A0A8K0CC89_IGNLU</name>
<evidence type="ECO:0000313" key="2">
    <source>
        <dbReference type="Proteomes" id="UP000801492"/>
    </source>
</evidence>
<gene>
    <name evidence="1" type="ORF">ILUMI_23552</name>
</gene>